<keyword evidence="4" id="KW-0808">Transferase</keyword>
<dbReference type="PANTHER" id="PTHR45023:SF4">
    <property type="entry name" value="GLYCINE-RICH PROTEIN-RELATED"/>
    <property type="match status" value="1"/>
</dbReference>
<dbReference type="EMBL" id="JAEFBK010000005">
    <property type="protein sequence ID" value="KAG7603846.1"/>
    <property type="molecule type" value="Genomic_DNA"/>
</dbReference>
<dbReference type="GO" id="GO:0003964">
    <property type="term" value="F:RNA-directed DNA polymerase activity"/>
    <property type="evidence" value="ECO:0007669"/>
    <property type="project" value="UniProtKB-KW"/>
</dbReference>
<name>A0A8T2CZD6_9BRAS</name>
<keyword evidence="4" id="KW-0695">RNA-directed DNA polymerase</keyword>
<evidence type="ECO:0000259" key="3">
    <source>
        <dbReference type="PROSITE" id="PS50878"/>
    </source>
</evidence>
<dbReference type="InterPro" id="IPR000477">
    <property type="entry name" value="RT_dom"/>
</dbReference>
<evidence type="ECO:0000313" key="4">
    <source>
        <dbReference type="EMBL" id="KAG7603846.1"/>
    </source>
</evidence>
<feature type="domain" description="Reverse transcriptase" evidence="3">
    <location>
        <begin position="630"/>
        <end position="896"/>
    </location>
</feature>
<feature type="region of interest" description="Disordered" evidence="1">
    <location>
        <begin position="921"/>
        <end position="942"/>
    </location>
</feature>
<evidence type="ECO:0000313" key="5">
    <source>
        <dbReference type="Proteomes" id="UP000694240"/>
    </source>
</evidence>
<dbReference type="AlphaFoldDB" id="A0A8T2CZD6"/>
<feature type="compositionally biased region" description="Low complexity" evidence="1">
    <location>
        <begin position="921"/>
        <end position="932"/>
    </location>
</feature>
<dbReference type="PANTHER" id="PTHR45023">
    <property type="match status" value="1"/>
</dbReference>
<feature type="compositionally biased region" description="Basic and acidic residues" evidence="1">
    <location>
        <begin position="1122"/>
        <end position="1136"/>
    </location>
</feature>
<gene>
    <name evidence="4" type="ORF">ISN45_At05g028810</name>
</gene>
<keyword evidence="5" id="KW-1185">Reference proteome</keyword>
<evidence type="ECO:0000256" key="1">
    <source>
        <dbReference type="SAM" id="MobiDB-lite"/>
    </source>
</evidence>
<evidence type="ECO:0000259" key="2">
    <source>
        <dbReference type="PROSITE" id="PS50090"/>
    </source>
</evidence>
<accession>A0A8T2CZD6</accession>
<dbReference type="CDD" id="cd01650">
    <property type="entry name" value="RT_nLTR_like"/>
    <property type="match status" value="1"/>
</dbReference>
<comment type="caution">
    <text evidence="4">The sequence shown here is derived from an EMBL/GenBank/DDBJ whole genome shotgun (WGS) entry which is preliminary data.</text>
</comment>
<organism evidence="4 5">
    <name type="scientific">Arabidopsis thaliana x Arabidopsis arenosa</name>
    <dbReference type="NCBI Taxonomy" id="1240361"/>
    <lineage>
        <taxon>Eukaryota</taxon>
        <taxon>Viridiplantae</taxon>
        <taxon>Streptophyta</taxon>
        <taxon>Embryophyta</taxon>
        <taxon>Tracheophyta</taxon>
        <taxon>Spermatophyta</taxon>
        <taxon>Magnoliopsida</taxon>
        <taxon>eudicotyledons</taxon>
        <taxon>Gunneridae</taxon>
        <taxon>Pentapetalae</taxon>
        <taxon>rosids</taxon>
        <taxon>malvids</taxon>
        <taxon>Brassicales</taxon>
        <taxon>Brassicaceae</taxon>
        <taxon>Camelineae</taxon>
        <taxon>Arabidopsis</taxon>
    </lineage>
</organism>
<dbReference type="Pfam" id="PF00078">
    <property type="entry name" value="RVT_1"/>
    <property type="match status" value="1"/>
</dbReference>
<feature type="region of interest" description="Disordered" evidence="1">
    <location>
        <begin position="1077"/>
        <end position="1137"/>
    </location>
</feature>
<feature type="region of interest" description="Disordered" evidence="1">
    <location>
        <begin position="271"/>
        <end position="315"/>
    </location>
</feature>
<sequence length="1193" mass="132934">MPKKKKSVRPSWPPIPSKFFRVLAVSSAPGSSVSSVPDSVLFCVGADASSTLVEMNRVRPSSPKVLGSMLELCQDIVPLTSFDLVEVLDKSVKLPEARISSEIAVPVSENSSIGTVELGQGCEITSATALELEISSSVPVDTLINSSFDRITNPSPTSSKGPLWMTPSTFLEDGTPMVVAPASVLLKTAEMSLWEHYGSSVLEDGGVDIHSFSKYSPMGVFELWRYGHLLSRCSKPLMKKLPFKKDLPSGSKEVQIPVISLPTSQEAQRGIMLESSIEDQKTTTTQAKSKRRRSRSKKRSASLPPASIGPLGIQKGVKEGKSDRLAVVAKPKWIVKADVKRPGTASQPTLTDQLMLCSIKIPNILQSFAVTFVYGRNTEVGKRLLWDDIRRLSSTSPLCNTPWLLVGDFNQIASVTEHYSVLPSNLSLRGFEDLQECLRDSNLVDLPSRAKKACRELNRKRFSNIQRRTSESLAFVEDIQSQLLLTPSDSLFREEHVARKKWKFFAAALESFYKQKSRIKWLKEGDANTRFFHRVVIAHHAKNLIKFLKGEDGVRVDNVDKVKGMIVDYYYSDLLGSDGNHTTPYSVDRINGLHPFRCDDALKQQLVAIPSEEEIIQSLFSMPKNKALGLDGFPGHLLRRFNTTAITLIPKVLGANMLPQFRLVASCHTIYKLITRLISRRLKLFISQAVQSNQVGFIKGRLLCENVLLAFELVDNFHIEGETSRDSLQIDLSKAYDNVNWEFLLNILVALDLPSIFVSWIKVCISTPSYNVAFNGELIGFFNGKKGIRQGDLMSSHLFVLVMDIMSKSHDKGVVNGLFQLHPRCVAPLITHLSFADDVLVFFDGAESSIAGIMAILDDFKAGSGFGINREKTALLIDGGNSSRTMELADRFGLKQGSLHVSQQEDMSQFASGSTEVPAFSSQLSEEGSQLEGSEDEVKPKQSISRKKWTAKEDIVLVSAWLNTSKDPVIGNDQQGQSFWKRIAAYVAASPSLDGLPKREHAKCKQRWGKVNKSVTKFVGCYKTATTHKTSGQSEDDVMKLAYEIYFNDTKKNFTLDHAWRELRYDQKWCEATSRKGDENAKRRKCGDGNASSQPIHVEDDSIMSRPPGVKAAKAKGRKSTTVKEGKKPATVKDDSGQSVEHFQNLWELKEKDWDRKEKQSKHQQLERLLSKTEPLSDIDLFLKNKLITDLWS</sequence>
<feature type="domain" description="Myb-like" evidence="2">
    <location>
        <begin position="941"/>
        <end position="1012"/>
    </location>
</feature>
<reference evidence="4 5" key="1">
    <citation type="submission" date="2020-12" db="EMBL/GenBank/DDBJ databases">
        <title>Concerted genomic and epigenomic changes stabilize Arabidopsis allopolyploids.</title>
        <authorList>
            <person name="Chen Z."/>
        </authorList>
    </citation>
    <scope>NUCLEOTIDE SEQUENCE [LARGE SCALE GENOMIC DNA]</scope>
    <source>
        <strain evidence="4">Allo738</strain>
        <tissue evidence="4">Leaf</tissue>
    </source>
</reference>
<dbReference type="PROSITE" id="PS50878">
    <property type="entry name" value="RT_POL"/>
    <property type="match status" value="1"/>
</dbReference>
<keyword evidence="4" id="KW-0548">Nucleotidyltransferase</keyword>
<protein>
    <submittedName>
        <fullName evidence="4">Reverse transcriptase domain</fullName>
    </submittedName>
</protein>
<feature type="compositionally biased region" description="Basic residues" evidence="1">
    <location>
        <begin position="288"/>
        <end position="300"/>
    </location>
</feature>
<proteinExistence type="predicted"/>
<dbReference type="Proteomes" id="UP000694240">
    <property type="component" value="Chromosome 5"/>
</dbReference>
<dbReference type="InterPro" id="IPR001005">
    <property type="entry name" value="SANT/Myb"/>
</dbReference>
<dbReference type="PROSITE" id="PS50090">
    <property type="entry name" value="MYB_LIKE"/>
    <property type="match status" value="1"/>
</dbReference>